<keyword evidence="4" id="KW-0479">Metal-binding</keyword>
<feature type="domain" description="DAGKc" evidence="12">
    <location>
        <begin position="1"/>
        <end position="131"/>
    </location>
</feature>
<evidence type="ECO:0000313" key="13">
    <source>
        <dbReference type="EMBL" id="MFD1315435.1"/>
    </source>
</evidence>
<evidence type="ECO:0000256" key="3">
    <source>
        <dbReference type="ARBA" id="ARBA00022679"/>
    </source>
</evidence>
<keyword evidence="11" id="KW-1208">Phospholipid metabolism</keyword>
<keyword evidence="3 13" id="KW-0808">Transferase</keyword>
<evidence type="ECO:0000256" key="4">
    <source>
        <dbReference type="ARBA" id="ARBA00022723"/>
    </source>
</evidence>
<dbReference type="Gene3D" id="2.60.200.40">
    <property type="match status" value="1"/>
</dbReference>
<dbReference type="Pfam" id="PF19279">
    <property type="entry name" value="YegS_C"/>
    <property type="match status" value="1"/>
</dbReference>
<dbReference type="PANTHER" id="PTHR12358">
    <property type="entry name" value="SPHINGOSINE KINASE"/>
    <property type="match status" value="1"/>
</dbReference>
<organism evidence="13 14">
    <name type="scientific">Namhaeicola litoreus</name>
    <dbReference type="NCBI Taxonomy" id="1052145"/>
    <lineage>
        <taxon>Bacteria</taxon>
        <taxon>Pseudomonadati</taxon>
        <taxon>Bacteroidota</taxon>
        <taxon>Flavobacteriia</taxon>
        <taxon>Flavobacteriales</taxon>
        <taxon>Flavobacteriaceae</taxon>
        <taxon>Namhaeicola</taxon>
    </lineage>
</organism>
<gene>
    <name evidence="13" type="ORF">ACFQ39_07385</name>
</gene>
<evidence type="ECO:0000256" key="11">
    <source>
        <dbReference type="ARBA" id="ARBA00023264"/>
    </source>
</evidence>
<reference evidence="14" key="1">
    <citation type="journal article" date="2019" name="Int. J. Syst. Evol. Microbiol.">
        <title>The Global Catalogue of Microorganisms (GCM) 10K type strain sequencing project: providing services to taxonomists for standard genome sequencing and annotation.</title>
        <authorList>
            <consortium name="The Broad Institute Genomics Platform"/>
            <consortium name="The Broad Institute Genome Sequencing Center for Infectious Disease"/>
            <person name="Wu L."/>
            <person name="Ma J."/>
        </authorList>
    </citation>
    <scope>NUCLEOTIDE SEQUENCE [LARGE SCALE GENOMIC DNA]</scope>
    <source>
        <strain evidence="14">CCUG 61485</strain>
    </source>
</reference>
<dbReference type="RefSeq" id="WP_377177615.1">
    <property type="nucleotide sequence ID" value="NZ_JBHTMY010000003.1"/>
</dbReference>
<keyword evidence="6 13" id="KW-0418">Kinase</keyword>
<evidence type="ECO:0000256" key="10">
    <source>
        <dbReference type="ARBA" id="ARBA00023209"/>
    </source>
</evidence>
<keyword evidence="8" id="KW-0460">Magnesium</keyword>
<dbReference type="InterPro" id="IPR017438">
    <property type="entry name" value="ATP-NAD_kinase_N"/>
</dbReference>
<dbReference type="Pfam" id="PF00781">
    <property type="entry name" value="DAGK_cat"/>
    <property type="match status" value="1"/>
</dbReference>
<proteinExistence type="predicted"/>
<dbReference type="EC" id="2.7.1.-" evidence="13"/>
<dbReference type="GO" id="GO:0016301">
    <property type="term" value="F:kinase activity"/>
    <property type="evidence" value="ECO:0007669"/>
    <property type="project" value="UniProtKB-KW"/>
</dbReference>
<evidence type="ECO:0000256" key="6">
    <source>
        <dbReference type="ARBA" id="ARBA00022777"/>
    </source>
</evidence>
<dbReference type="Gene3D" id="3.40.50.10330">
    <property type="entry name" value="Probable inorganic polyphosphate/atp-NAD kinase, domain 1"/>
    <property type="match status" value="1"/>
</dbReference>
<dbReference type="SMART" id="SM00046">
    <property type="entry name" value="DAGKc"/>
    <property type="match status" value="1"/>
</dbReference>
<keyword evidence="5" id="KW-0547">Nucleotide-binding</keyword>
<evidence type="ECO:0000313" key="14">
    <source>
        <dbReference type="Proteomes" id="UP001597201"/>
    </source>
</evidence>
<dbReference type="InterPro" id="IPR050187">
    <property type="entry name" value="Lipid_Phosphate_FormReg"/>
</dbReference>
<dbReference type="InterPro" id="IPR045540">
    <property type="entry name" value="YegS/DAGK_C"/>
</dbReference>
<evidence type="ECO:0000256" key="9">
    <source>
        <dbReference type="ARBA" id="ARBA00023098"/>
    </source>
</evidence>
<dbReference type="Proteomes" id="UP001597201">
    <property type="component" value="Unassembled WGS sequence"/>
</dbReference>
<comment type="cofactor">
    <cofactor evidence="1">
        <name>Mg(2+)</name>
        <dbReference type="ChEBI" id="CHEBI:18420"/>
    </cofactor>
</comment>
<sequence length="294" mass="32917">MEKRDILVVINPKAGKSSYAKKLQYLEAKLREAKLDFQCFYTEYEGEKKLTDFLLSNTVVSEIIVLGGDGTLNYVVNEMQLNPIPISILSMGTGNDSVKSLHGELNFKKQVEIAIHGKIEKFDLGICNGRAFVNGVGIGFDGEVVRQMEEKKSKKGGRLDYLYTVLRIVAGYKEKRISFSLDGRILERKVLLMTISNGSTFGGGFVINPFAKANDGFLDVCILNEIPSAMRFWHLPKLKFGTHHKLKSAEFYKIKKVRINPSNELFAHLDGEAIGHPPFDISIVEEGLLLRTAK</sequence>
<protein>
    <submittedName>
        <fullName evidence="13">Diacylglycerol/lipid kinase family protein</fullName>
        <ecNumber evidence="13">2.7.1.-</ecNumber>
    </submittedName>
</protein>
<evidence type="ECO:0000256" key="2">
    <source>
        <dbReference type="ARBA" id="ARBA00022516"/>
    </source>
</evidence>
<evidence type="ECO:0000256" key="1">
    <source>
        <dbReference type="ARBA" id="ARBA00001946"/>
    </source>
</evidence>
<evidence type="ECO:0000259" key="12">
    <source>
        <dbReference type="PROSITE" id="PS50146"/>
    </source>
</evidence>
<dbReference type="SUPFAM" id="SSF111331">
    <property type="entry name" value="NAD kinase/diacylglycerol kinase-like"/>
    <property type="match status" value="1"/>
</dbReference>
<keyword evidence="9" id="KW-0443">Lipid metabolism</keyword>
<dbReference type="NCBIfam" id="TIGR00147">
    <property type="entry name" value="YegS/Rv2252/BmrU family lipid kinase"/>
    <property type="match status" value="1"/>
</dbReference>
<dbReference type="InterPro" id="IPR016064">
    <property type="entry name" value="NAD/diacylglycerol_kinase_sf"/>
</dbReference>
<comment type="caution">
    <text evidence="13">The sequence shown here is derived from an EMBL/GenBank/DDBJ whole genome shotgun (WGS) entry which is preliminary data.</text>
</comment>
<dbReference type="InterPro" id="IPR005218">
    <property type="entry name" value="Diacylglycerol/lipid_kinase"/>
</dbReference>
<keyword evidence="14" id="KW-1185">Reference proteome</keyword>
<dbReference type="PROSITE" id="PS50146">
    <property type="entry name" value="DAGK"/>
    <property type="match status" value="1"/>
</dbReference>
<dbReference type="InterPro" id="IPR001206">
    <property type="entry name" value="Diacylglycerol_kinase_cat_dom"/>
</dbReference>
<accession>A0ABW3Y1W0</accession>
<dbReference type="EMBL" id="JBHTMY010000003">
    <property type="protein sequence ID" value="MFD1315435.1"/>
    <property type="molecule type" value="Genomic_DNA"/>
</dbReference>
<keyword evidence="7" id="KW-0067">ATP-binding</keyword>
<evidence type="ECO:0000256" key="5">
    <source>
        <dbReference type="ARBA" id="ARBA00022741"/>
    </source>
</evidence>
<keyword evidence="2" id="KW-0444">Lipid biosynthesis</keyword>
<dbReference type="PANTHER" id="PTHR12358:SF106">
    <property type="entry name" value="LIPID KINASE YEGS"/>
    <property type="match status" value="1"/>
</dbReference>
<evidence type="ECO:0000256" key="8">
    <source>
        <dbReference type="ARBA" id="ARBA00022842"/>
    </source>
</evidence>
<evidence type="ECO:0000256" key="7">
    <source>
        <dbReference type="ARBA" id="ARBA00022840"/>
    </source>
</evidence>
<keyword evidence="10" id="KW-0594">Phospholipid biosynthesis</keyword>
<name>A0ABW3Y1W0_9FLAO</name>